<dbReference type="AlphaFoldDB" id="A0A1B0B6R4"/>
<dbReference type="Proteomes" id="UP000092460">
    <property type="component" value="Unassembled WGS sequence"/>
</dbReference>
<dbReference type="VEuPathDB" id="VectorBase:GPPI020661"/>
<protein>
    <submittedName>
        <fullName evidence="1">Uncharacterized protein</fullName>
    </submittedName>
</protein>
<reference evidence="2" key="1">
    <citation type="submission" date="2015-01" db="EMBL/GenBank/DDBJ databases">
        <authorList>
            <person name="Aksoy S."/>
            <person name="Warren W."/>
            <person name="Wilson R.K."/>
        </authorList>
    </citation>
    <scope>NUCLEOTIDE SEQUENCE [LARGE SCALE GENOMIC DNA]</scope>
    <source>
        <strain evidence="2">IAEA</strain>
    </source>
</reference>
<accession>A0A1B0B6R4</accession>
<organism evidence="1 2">
    <name type="scientific">Glossina palpalis gambiensis</name>
    <dbReference type="NCBI Taxonomy" id="67801"/>
    <lineage>
        <taxon>Eukaryota</taxon>
        <taxon>Metazoa</taxon>
        <taxon>Ecdysozoa</taxon>
        <taxon>Arthropoda</taxon>
        <taxon>Hexapoda</taxon>
        <taxon>Insecta</taxon>
        <taxon>Pterygota</taxon>
        <taxon>Neoptera</taxon>
        <taxon>Endopterygota</taxon>
        <taxon>Diptera</taxon>
        <taxon>Brachycera</taxon>
        <taxon>Muscomorpha</taxon>
        <taxon>Hippoboscoidea</taxon>
        <taxon>Glossinidae</taxon>
        <taxon>Glossina</taxon>
    </lineage>
</organism>
<reference evidence="1" key="2">
    <citation type="submission" date="2020-05" db="UniProtKB">
        <authorList>
            <consortium name="EnsemblMetazoa"/>
        </authorList>
    </citation>
    <scope>IDENTIFICATION</scope>
    <source>
        <strain evidence="1">IAEA</strain>
    </source>
</reference>
<keyword evidence="2" id="KW-1185">Reference proteome</keyword>
<dbReference type="EMBL" id="JXJN01009211">
    <property type="status" value="NOT_ANNOTATED_CDS"/>
    <property type="molecule type" value="Genomic_DNA"/>
</dbReference>
<evidence type="ECO:0000313" key="1">
    <source>
        <dbReference type="EnsemblMetazoa" id="GPPI020661-PA"/>
    </source>
</evidence>
<name>A0A1B0B6R4_9MUSC</name>
<evidence type="ECO:0000313" key="2">
    <source>
        <dbReference type="Proteomes" id="UP000092460"/>
    </source>
</evidence>
<proteinExistence type="predicted"/>
<dbReference type="EnsemblMetazoa" id="GPPI020661-RA">
    <property type="protein sequence ID" value="GPPI020661-PA"/>
    <property type="gene ID" value="GPPI020661"/>
</dbReference>
<sequence length="118" mass="14007">RTKAYKGIVNPKYRKLLPSLSTLTFIHDRLCVGTNTEYNNRSQIKSEIYLNVRFVRSYSMEFSLRRRQSSLAPCLYDFISTLQKLAQLTLADWLIMPVVITTTYCRQKFWRQKFENAI</sequence>